<dbReference type="CDD" id="cd17731">
    <property type="entry name" value="BRCT_TopBP1_rpt2_like"/>
    <property type="match status" value="1"/>
</dbReference>
<name>A0AAD7MHJ1_9AGAR</name>
<dbReference type="PROSITE" id="PS50172">
    <property type="entry name" value="BRCT"/>
    <property type="match status" value="3"/>
</dbReference>
<dbReference type="AlphaFoldDB" id="A0AAD7MHJ1"/>
<protein>
    <recommendedName>
        <fullName evidence="2">BRCT domain-containing protein</fullName>
    </recommendedName>
</protein>
<dbReference type="CDD" id="cd00027">
    <property type="entry name" value="BRCT"/>
    <property type="match status" value="2"/>
</dbReference>
<dbReference type="Gene3D" id="3.40.50.10190">
    <property type="entry name" value="BRCT domain"/>
    <property type="match status" value="3"/>
</dbReference>
<keyword evidence="1" id="KW-0677">Repeat</keyword>
<dbReference type="GO" id="GO:0006270">
    <property type="term" value="P:DNA replication initiation"/>
    <property type="evidence" value="ECO:0007669"/>
    <property type="project" value="TreeGrafter"/>
</dbReference>
<organism evidence="3 4">
    <name type="scientific">Mycena metata</name>
    <dbReference type="NCBI Taxonomy" id="1033252"/>
    <lineage>
        <taxon>Eukaryota</taxon>
        <taxon>Fungi</taxon>
        <taxon>Dikarya</taxon>
        <taxon>Basidiomycota</taxon>
        <taxon>Agaricomycotina</taxon>
        <taxon>Agaricomycetes</taxon>
        <taxon>Agaricomycetidae</taxon>
        <taxon>Agaricales</taxon>
        <taxon>Marasmiineae</taxon>
        <taxon>Mycenaceae</taxon>
        <taxon>Mycena</taxon>
    </lineage>
</organism>
<dbReference type="EMBL" id="JARKIB010000274">
    <property type="protein sequence ID" value="KAJ7717668.1"/>
    <property type="molecule type" value="Genomic_DNA"/>
</dbReference>
<dbReference type="InterPro" id="IPR036420">
    <property type="entry name" value="BRCT_dom_sf"/>
</dbReference>
<dbReference type="Pfam" id="PF00533">
    <property type="entry name" value="BRCT"/>
    <property type="match status" value="1"/>
</dbReference>
<dbReference type="InterPro" id="IPR059215">
    <property type="entry name" value="BRCT2_TopBP1-like"/>
</dbReference>
<feature type="domain" description="BRCT" evidence="2">
    <location>
        <begin position="220"/>
        <end position="293"/>
    </location>
</feature>
<evidence type="ECO:0000313" key="4">
    <source>
        <dbReference type="Proteomes" id="UP001215598"/>
    </source>
</evidence>
<evidence type="ECO:0000313" key="3">
    <source>
        <dbReference type="EMBL" id="KAJ7717668.1"/>
    </source>
</evidence>
<evidence type="ECO:0000259" key="2">
    <source>
        <dbReference type="PROSITE" id="PS50172"/>
    </source>
</evidence>
<feature type="domain" description="BRCT" evidence="2">
    <location>
        <begin position="75"/>
        <end position="177"/>
    </location>
</feature>
<gene>
    <name evidence="3" type="ORF">B0H16DRAFT_1799028</name>
</gene>
<sequence>MQPRLFKLALELGAKSVSALTDRVTHLIAENHGGAKYQCALERKIPILLPSWITESHRIWRHGDDVDLAQSIAAHRLPPFSGITLCISGISDIVRRTNINMALTAGGGTYVRDLVRPVRVTHLLCSPEAGVETDKMRYADKFNRAGEASPLIQIVWEEWFWDSLQAGGQMDESRYQARLPPSGFSFHSRLHSASHSATPSNLSLNDSGLGIISNSHDEIDSRRPFKNVVLCATGVLNKHELFKLALELGAKCVRPLTDRVTHLITDSNYGGEKYECALERGIPILLPSWITECHRLWQRGEPFDLAQCALLANLFTMIESEVLKVSCVRPCNPFPGTLSSIRKLVQLS</sequence>
<dbReference type="PANTHER" id="PTHR13561:SF20">
    <property type="entry name" value="DNA TOPOISOMERASE 2-BINDING PROTEIN 1"/>
    <property type="match status" value="1"/>
</dbReference>
<proteinExistence type="predicted"/>
<dbReference type="PANTHER" id="PTHR13561">
    <property type="entry name" value="DNA REPLICATION REGULATOR DPB11-RELATED"/>
    <property type="match status" value="1"/>
</dbReference>
<accession>A0AAD7MHJ1</accession>
<feature type="domain" description="BRCT" evidence="2">
    <location>
        <begin position="1"/>
        <end position="56"/>
    </location>
</feature>
<dbReference type="SMART" id="SM00292">
    <property type="entry name" value="BRCT"/>
    <property type="match status" value="3"/>
</dbReference>
<keyword evidence="4" id="KW-1185">Reference proteome</keyword>
<dbReference type="SUPFAM" id="SSF52113">
    <property type="entry name" value="BRCT domain"/>
    <property type="match status" value="3"/>
</dbReference>
<comment type="caution">
    <text evidence="3">The sequence shown here is derived from an EMBL/GenBank/DDBJ whole genome shotgun (WGS) entry which is preliminary data.</text>
</comment>
<evidence type="ECO:0000256" key="1">
    <source>
        <dbReference type="ARBA" id="ARBA00022737"/>
    </source>
</evidence>
<dbReference type="Proteomes" id="UP001215598">
    <property type="component" value="Unassembled WGS sequence"/>
</dbReference>
<dbReference type="GO" id="GO:0033314">
    <property type="term" value="P:mitotic DNA replication checkpoint signaling"/>
    <property type="evidence" value="ECO:0007669"/>
    <property type="project" value="TreeGrafter"/>
</dbReference>
<dbReference type="InterPro" id="IPR001357">
    <property type="entry name" value="BRCT_dom"/>
</dbReference>
<dbReference type="GO" id="GO:0007095">
    <property type="term" value="P:mitotic G2 DNA damage checkpoint signaling"/>
    <property type="evidence" value="ECO:0007669"/>
    <property type="project" value="TreeGrafter"/>
</dbReference>
<dbReference type="Pfam" id="PF12738">
    <property type="entry name" value="PTCB-BRCT"/>
    <property type="match status" value="1"/>
</dbReference>
<reference evidence="3" key="1">
    <citation type="submission" date="2023-03" db="EMBL/GenBank/DDBJ databases">
        <title>Massive genome expansion in bonnet fungi (Mycena s.s.) driven by repeated elements and novel gene families across ecological guilds.</title>
        <authorList>
            <consortium name="Lawrence Berkeley National Laboratory"/>
            <person name="Harder C.B."/>
            <person name="Miyauchi S."/>
            <person name="Viragh M."/>
            <person name="Kuo A."/>
            <person name="Thoen E."/>
            <person name="Andreopoulos B."/>
            <person name="Lu D."/>
            <person name="Skrede I."/>
            <person name="Drula E."/>
            <person name="Henrissat B."/>
            <person name="Morin E."/>
            <person name="Kohler A."/>
            <person name="Barry K."/>
            <person name="LaButti K."/>
            <person name="Morin E."/>
            <person name="Salamov A."/>
            <person name="Lipzen A."/>
            <person name="Mereny Z."/>
            <person name="Hegedus B."/>
            <person name="Baldrian P."/>
            <person name="Stursova M."/>
            <person name="Weitz H."/>
            <person name="Taylor A."/>
            <person name="Grigoriev I.V."/>
            <person name="Nagy L.G."/>
            <person name="Martin F."/>
            <person name="Kauserud H."/>
        </authorList>
    </citation>
    <scope>NUCLEOTIDE SEQUENCE</scope>
    <source>
        <strain evidence="3">CBHHK182m</strain>
    </source>
</reference>